<dbReference type="VEuPathDB" id="FungiDB:MUCCIDRAFT_109476"/>
<reference evidence="1 2" key="1">
    <citation type="submission" date="2015-06" db="EMBL/GenBank/DDBJ databases">
        <title>Expansion of signal transduction pathways in fungi by whole-genome duplication.</title>
        <authorList>
            <consortium name="DOE Joint Genome Institute"/>
            <person name="Corrochano L.M."/>
            <person name="Kuo A."/>
            <person name="Marcet-Houben M."/>
            <person name="Polaino S."/>
            <person name="Salamov A."/>
            <person name="Villalobos J.M."/>
            <person name="Alvarez M.I."/>
            <person name="Avalos J."/>
            <person name="Benito E.P."/>
            <person name="Benoit I."/>
            <person name="Burger G."/>
            <person name="Camino L.P."/>
            <person name="Canovas D."/>
            <person name="Cerda-Olmedo E."/>
            <person name="Cheng J.-F."/>
            <person name="Dominguez A."/>
            <person name="Elias M."/>
            <person name="Eslava A.P."/>
            <person name="Glaser F."/>
            <person name="Grimwood J."/>
            <person name="Gutierrez G."/>
            <person name="Heitman J."/>
            <person name="Henrissat B."/>
            <person name="Iturriaga E.A."/>
            <person name="Lang B.F."/>
            <person name="Lavin J.L."/>
            <person name="Lee S."/>
            <person name="Li W."/>
            <person name="Lindquist E."/>
            <person name="Lopez-Garcia S."/>
            <person name="Luque E.M."/>
            <person name="Marcos A.T."/>
            <person name="Martin J."/>
            <person name="Mccluskey K."/>
            <person name="Medina H.R."/>
            <person name="Miralles-Duran A."/>
            <person name="Miyazaki A."/>
            <person name="Munoz-Torres E."/>
            <person name="Oguiza J.A."/>
            <person name="Ohm R."/>
            <person name="Olmedo M."/>
            <person name="Orejas M."/>
            <person name="Ortiz-Castellanos L."/>
            <person name="Pisabarro A.G."/>
            <person name="Rodriguez-Romero J."/>
            <person name="Ruiz-Herrera J."/>
            <person name="Ruiz-Vazquez R."/>
            <person name="Sanz C."/>
            <person name="Schackwitz W."/>
            <person name="Schmutz J."/>
            <person name="Shahriari M."/>
            <person name="Shelest E."/>
            <person name="Silva-Franco F."/>
            <person name="Soanes D."/>
            <person name="Syed K."/>
            <person name="Tagua V.G."/>
            <person name="Talbot N.J."/>
            <person name="Thon M."/>
            <person name="De Vries R.P."/>
            <person name="Wiebenga A."/>
            <person name="Yadav J.S."/>
            <person name="Braun E.L."/>
            <person name="Baker S."/>
            <person name="Garre V."/>
            <person name="Horwitz B."/>
            <person name="Torres-Martinez S."/>
            <person name="Idnurm A."/>
            <person name="Herrera-Estrella A."/>
            <person name="Gabaldon T."/>
            <person name="Grigoriev I.V."/>
        </authorList>
    </citation>
    <scope>NUCLEOTIDE SEQUENCE [LARGE SCALE GENOMIC DNA]</scope>
    <source>
        <strain evidence="1 2">CBS 277.49</strain>
    </source>
</reference>
<evidence type="ECO:0000313" key="1">
    <source>
        <dbReference type="EMBL" id="OAD05607.1"/>
    </source>
</evidence>
<protein>
    <submittedName>
        <fullName evidence="1">Uncharacterized protein</fullName>
    </submittedName>
</protein>
<gene>
    <name evidence="1" type="ORF">MUCCIDRAFT_109476</name>
</gene>
<proteinExistence type="predicted"/>
<name>A0A168N094_MUCCL</name>
<dbReference type="EMBL" id="AMYB01000003">
    <property type="protein sequence ID" value="OAD05607.1"/>
    <property type="molecule type" value="Genomic_DNA"/>
</dbReference>
<accession>A0A168N094</accession>
<keyword evidence="2" id="KW-1185">Reference proteome</keyword>
<dbReference type="Proteomes" id="UP000077051">
    <property type="component" value="Unassembled WGS sequence"/>
</dbReference>
<dbReference type="AlphaFoldDB" id="A0A168N094"/>
<organism evidence="1 2">
    <name type="scientific">Mucor lusitanicus CBS 277.49</name>
    <dbReference type="NCBI Taxonomy" id="747725"/>
    <lineage>
        <taxon>Eukaryota</taxon>
        <taxon>Fungi</taxon>
        <taxon>Fungi incertae sedis</taxon>
        <taxon>Mucoromycota</taxon>
        <taxon>Mucoromycotina</taxon>
        <taxon>Mucoromycetes</taxon>
        <taxon>Mucorales</taxon>
        <taxon>Mucorineae</taxon>
        <taxon>Mucoraceae</taxon>
        <taxon>Mucor</taxon>
    </lineage>
</organism>
<sequence length="169" mass="19196">MEEEIAGDSNQAAADATAIADEDLEGAFGSRIKSEQDLVLGDVKSLVAQHDRRNSFDVVLVNAFCHYEQRKSMAGNQLVREFTCQHGRGLLVKGEMDAAYALLSWLLEGTLPQLRTLISFESVYQFNLCRHDEKDMPISNRSLQSLPFIKNYPTMKQYNFAKRFKKKKT</sequence>
<evidence type="ECO:0000313" key="2">
    <source>
        <dbReference type="Proteomes" id="UP000077051"/>
    </source>
</evidence>
<comment type="caution">
    <text evidence="1">The sequence shown here is derived from an EMBL/GenBank/DDBJ whole genome shotgun (WGS) entry which is preliminary data.</text>
</comment>